<dbReference type="EMBL" id="MFEN01000019">
    <property type="protein sequence ID" value="OGE84296.1"/>
    <property type="molecule type" value="Genomic_DNA"/>
</dbReference>
<dbReference type="SUPFAM" id="SSF143011">
    <property type="entry name" value="RelE-like"/>
    <property type="match status" value="1"/>
</dbReference>
<comment type="caution">
    <text evidence="1">The sequence shown here is derived from an EMBL/GenBank/DDBJ whole genome shotgun (WGS) entry which is preliminary data.</text>
</comment>
<organism evidence="1 2">
    <name type="scientific">Candidatus Doudnabacteria bacterium RIFCSPHIGHO2_01_FULL_49_9</name>
    <dbReference type="NCBI Taxonomy" id="1817827"/>
    <lineage>
        <taxon>Bacteria</taxon>
        <taxon>Candidatus Doudnaibacteriota</taxon>
    </lineage>
</organism>
<gene>
    <name evidence="1" type="ORF">A2846_02035</name>
</gene>
<dbReference type="AlphaFoldDB" id="A0A1F5P316"/>
<reference evidence="1 2" key="1">
    <citation type="journal article" date="2016" name="Nat. Commun.">
        <title>Thousands of microbial genomes shed light on interconnected biogeochemical processes in an aquifer system.</title>
        <authorList>
            <person name="Anantharaman K."/>
            <person name="Brown C.T."/>
            <person name="Hug L.A."/>
            <person name="Sharon I."/>
            <person name="Castelle C.J."/>
            <person name="Probst A.J."/>
            <person name="Thomas B.C."/>
            <person name="Singh A."/>
            <person name="Wilkins M.J."/>
            <person name="Karaoz U."/>
            <person name="Brodie E.L."/>
            <person name="Williams K.H."/>
            <person name="Hubbard S.S."/>
            <person name="Banfield J.F."/>
        </authorList>
    </citation>
    <scope>NUCLEOTIDE SEQUENCE [LARGE SCALE GENOMIC DNA]</scope>
</reference>
<protein>
    <submittedName>
        <fullName evidence="1">Uncharacterized protein</fullName>
    </submittedName>
</protein>
<proteinExistence type="predicted"/>
<name>A0A1F5P316_9BACT</name>
<evidence type="ECO:0000313" key="1">
    <source>
        <dbReference type="EMBL" id="OGE84296.1"/>
    </source>
</evidence>
<evidence type="ECO:0000313" key="2">
    <source>
        <dbReference type="Proteomes" id="UP000176339"/>
    </source>
</evidence>
<sequence>MKVDYLPKALDALADAPGAVRKALFKQIKFLEVDLRHPSLRAKKYDETKDVWQARINKDWRFYFNIVGDTYIIRDIIPHPK</sequence>
<dbReference type="Gene3D" id="3.30.2310.20">
    <property type="entry name" value="RelE-like"/>
    <property type="match status" value="1"/>
</dbReference>
<dbReference type="Proteomes" id="UP000176339">
    <property type="component" value="Unassembled WGS sequence"/>
</dbReference>
<accession>A0A1F5P316</accession>
<dbReference type="InterPro" id="IPR035093">
    <property type="entry name" value="RelE/ParE_toxin_dom_sf"/>
</dbReference>